<keyword evidence="2 3" id="KW-0812">Transmembrane</keyword>
<feature type="transmembrane region" description="Helical" evidence="2">
    <location>
        <begin position="240"/>
        <end position="258"/>
    </location>
</feature>
<feature type="compositionally biased region" description="Low complexity" evidence="1">
    <location>
        <begin position="730"/>
        <end position="741"/>
    </location>
</feature>
<proteinExistence type="predicted"/>
<feature type="transmembrane region" description="Helical" evidence="2">
    <location>
        <begin position="422"/>
        <end position="441"/>
    </location>
</feature>
<gene>
    <name evidence="3" type="ORF">XD93_0243</name>
</gene>
<evidence type="ECO:0000256" key="2">
    <source>
        <dbReference type="SAM" id="Phobius"/>
    </source>
</evidence>
<dbReference type="EMBL" id="LGGO01000022">
    <property type="protein sequence ID" value="KUK77561.1"/>
    <property type="molecule type" value="Genomic_DNA"/>
</dbReference>
<feature type="transmembrane region" description="Helical" evidence="2">
    <location>
        <begin position="368"/>
        <end position="387"/>
    </location>
</feature>
<feature type="transmembrane region" description="Helical" evidence="2">
    <location>
        <begin position="106"/>
        <end position="124"/>
    </location>
</feature>
<feature type="transmembrane region" description="Helical" evidence="2">
    <location>
        <begin position="76"/>
        <end position="94"/>
    </location>
</feature>
<reference evidence="4" key="1">
    <citation type="journal article" date="2015" name="MBio">
        <title>Genome-Resolved Metagenomic Analysis Reveals Roles for Candidate Phyla and Other Microbial Community Members in Biogeochemical Transformations in Oil Reservoirs.</title>
        <authorList>
            <person name="Hu P."/>
            <person name="Tom L."/>
            <person name="Singh A."/>
            <person name="Thomas B.C."/>
            <person name="Baker B.J."/>
            <person name="Piceno Y.M."/>
            <person name="Andersen G.L."/>
            <person name="Banfield J.F."/>
        </authorList>
    </citation>
    <scope>NUCLEOTIDE SEQUENCE [LARGE SCALE GENOMIC DNA]</scope>
</reference>
<keyword evidence="2" id="KW-1133">Transmembrane helix</keyword>
<feature type="transmembrane region" description="Helical" evidence="2">
    <location>
        <begin position="19"/>
        <end position="37"/>
    </location>
</feature>
<feature type="transmembrane region" description="Helical" evidence="2">
    <location>
        <begin position="43"/>
        <end position="64"/>
    </location>
</feature>
<feature type="transmembrane region" description="Helical" evidence="2">
    <location>
        <begin position="270"/>
        <end position="288"/>
    </location>
</feature>
<accession>A0A117M0G7</accession>
<organism evidence="3 4">
    <name type="scientific">candidate division WS6 bacterium 34_10</name>
    <dbReference type="NCBI Taxonomy" id="1641389"/>
    <lineage>
        <taxon>Bacteria</taxon>
        <taxon>Candidatus Dojkabacteria</taxon>
    </lineage>
</organism>
<dbReference type="AlphaFoldDB" id="A0A117M0G7"/>
<evidence type="ECO:0000256" key="1">
    <source>
        <dbReference type="SAM" id="MobiDB-lite"/>
    </source>
</evidence>
<comment type="caution">
    <text evidence="3">The sequence shown here is derived from an EMBL/GenBank/DDBJ whole genome shotgun (WGS) entry which is preliminary data.</text>
</comment>
<feature type="transmembrane region" description="Helical" evidence="2">
    <location>
        <begin position="216"/>
        <end position="234"/>
    </location>
</feature>
<dbReference type="PATRIC" id="fig|1641389.3.peg.314"/>
<keyword evidence="2" id="KW-0472">Membrane</keyword>
<dbReference type="Proteomes" id="UP000053904">
    <property type="component" value="Unassembled WGS sequence"/>
</dbReference>
<name>A0A117M0G7_9BACT</name>
<sequence>MALDKNNDIGRIISVIQKIFLYVLVVILPVSILPFPWDYTEKGMTLVILLFTLFILGLELIKIIWTGKIVFIKRDIDFVLFVLLISLVLTTIFASDTNLSLFGYNYRLSSGLIGISSIFFVAFISRSFVSSKKDLLGLLNAFFAGSILASSISVITLLGGNIFELVPKISNLGITGYPIVGAPVVLAIYNSVSIFLAYITLNIFSEKDSSKINDSSWFSIVVILVNIASLLMVAVNPSAFYIIILFLAVWVLSLIVIFFKDSKMSPKAKIMQLVIPVLILIISILMQVESVRGLIFGDKEIITPLKLSLNFSWQIASQSLTTSLRSAIIGLGLDNFGVAFTALKPIELVNVNFLSAYNEVLTFLSNGGFLWLVIWLILGWYILRDLVKDLKDYKSQDRTLVLFDILVLFVYLTSFLTTYTVLIRFLLFLLISLAVILRKIYKEDQVDTVLFKVWAMGTSKQEDKDTAVTPIFFSVLISIVMLLGVVRLGRITLSSLYLLRAESYIIEQNAKYTEESPTIDEQEAIVSNLYRWYQTALNYDKNNPLTNRKFSTVAVDRLSILMRMYEDSEDEDILNDAVNLRSQAFEYSRNAINLSPSLFSNYNNRVQVYFSVINMGYTEYVRDAIAVINEALAKNPYDYQNYYNKAQLYYYLQNYDLALESSNQALAIKGDYVEALILSANIYGIQGKTETQLNYLEALKTVLENNDLEESDLYNQLIEQIESISGEPVEATTEGDTGAETQENEAGAELVEETDNTEIVTDIEDVPETVQ</sequence>
<feature type="transmembrane region" description="Helical" evidence="2">
    <location>
        <begin position="179"/>
        <end position="204"/>
    </location>
</feature>
<evidence type="ECO:0000313" key="3">
    <source>
        <dbReference type="EMBL" id="KUK77561.1"/>
    </source>
</evidence>
<dbReference type="SUPFAM" id="SSF48452">
    <property type="entry name" value="TPR-like"/>
    <property type="match status" value="1"/>
</dbReference>
<feature type="transmembrane region" description="Helical" evidence="2">
    <location>
        <begin position="399"/>
        <end position="416"/>
    </location>
</feature>
<dbReference type="PANTHER" id="PTHR37422">
    <property type="entry name" value="TEICHURONIC ACID BIOSYNTHESIS PROTEIN TUAE"/>
    <property type="match status" value="1"/>
</dbReference>
<dbReference type="InterPro" id="IPR011990">
    <property type="entry name" value="TPR-like_helical_dom_sf"/>
</dbReference>
<feature type="transmembrane region" description="Helical" evidence="2">
    <location>
        <begin position="466"/>
        <end position="486"/>
    </location>
</feature>
<feature type="region of interest" description="Disordered" evidence="1">
    <location>
        <begin position="724"/>
        <end position="771"/>
    </location>
</feature>
<protein>
    <submittedName>
        <fullName evidence="3">Transmembrane(S)protein</fullName>
    </submittedName>
</protein>
<feature type="transmembrane region" description="Helical" evidence="2">
    <location>
        <begin position="136"/>
        <end position="159"/>
    </location>
</feature>
<dbReference type="Gene3D" id="1.25.40.10">
    <property type="entry name" value="Tetratricopeptide repeat domain"/>
    <property type="match status" value="1"/>
</dbReference>
<evidence type="ECO:0000313" key="4">
    <source>
        <dbReference type="Proteomes" id="UP000053904"/>
    </source>
</evidence>
<dbReference type="InterPro" id="IPR051533">
    <property type="entry name" value="WaaL-like"/>
</dbReference>
<dbReference type="PANTHER" id="PTHR37422:SF13">
    <property type="entry name" value="LIPOPOLYSACCHARIDE BIOSYNTHESIS PROTEIN PA4999-RELATED"/>
    <property type="match status" value="1"/>
</dbReference>
<feature type="compositionally biased region" description="Acidic residues" evidence="1">
    <location>
        <begin position="750"/>
        <end position="771"/>
    </location>
</feature>